<dbReference type="STRING" id="195.ATE51_01122"/>
<gene>
    <name evidence="4" type="ORF">B9Q54_04260</name>
    <name evidence="1" type="ORF">BU953_01525</name>
    <name evidence="3" type="ORF">C6T04_06260</name>
    <name evidence="2" type="ORF">CJD00_01220</name>
    <name evidence="5" type="ORF">DSX26_01980</name>
    <name evidence="6" type="ORF">DYU70_00025</name>
</gene>
<dbReference type="EMBL" id="AACDUL010000001">
    <property type="protein sequence ID" value="EAK1508903.1"/>
    <property type="molecule type" value="Genomic_DNA"/>
</dbReference>
<sequence length="110" mass="13010">MAKIDEKTLRVKYLRALEKFANAAISALKKENFDKEKFQERMEKNKKIVEKCEAVNLNSSYNKSLENFVNHCLDFSKQKEELLSLANALDKLKKGEKKEKHKTYLKDYYD</sequence>
<evidence type="ECO:0000313" key="6">
    <source>
        <dbReference type="EMBL" id="EAL9203563.1"/>
    </source>
</evidence>
<dbReference type="AlphaFoldDB" id="A0A0Q2HXM1"/>
<dbReference type="Proteomes" id="UP000411403">
    <property type="component" value="Unassembled WGS sequence"/>
</dbReference>
<dbReference type="EMBL" id="AACQHW010000001">
    <property type="protein sequence ID" value="EAL6850235.1"/>
    <property type="molecule type" value="Genomic_DNA"/>
</dbReference>
<dbReference type="OrthoDB" id="5362160at2"/>
<evidence type="ECO:0000313" key="2">
    <source>
        <dbReference type="EMBL" id="EAK1508903.1"/>
    </source>
</evidence>
<evidence type="ECO:0000313" key="5">
    <source>
        <dbReference type="EMBL" id="EAL6850235.1"/>
    </source>
</evidence>
<dbReference type="Proteomes" id="UP000365807">
    <property type="component" value="Unassembled WGS sequence"/>
</dbReference>
<comment type="caution">
    <text evidence="1">The sequence shown here is derived from an EMBL/GenBank/DDBJ whole genome shotgun (WGS) entry which is preliminary data.</text>
</comment>
<dbReference type="EMBL" id="AACGFG010000008">
    <property type="protein sequence ID" value="EAK4358511.1"/>
    <property type="molecule type" value="Genomic_DNA"/>
</dbReference>
<proteinExistence type="predicted"/>
<evidence type="ECO:0000313" key="7">
    <source>
        <dbReference type="Proteomes" id="UP000352088"/>
    </source>
</evidence>
<dbReference type="Proteomes" id="UP000361993">
    <property type="component" value="Unassembled WGS sequence"/>
</dbReference>
<reference evidence="10 12" key="2">
    <citation type="submission" date="2018-05" db="EMBL/GenBank/DDBJ databases">
        <authorList>
            <consortium name="NARMS: The National Antimicrobial Resistance Monitoring System"/>
        </authorList>
    </citation>
    <scope>NUCLEOTIDE SEQUENCE [LARGE SCALE GENOMIC DNA]</scope>
    <source>
        <strain evidence="6 11">CVM N17C171</strain>
        <strain evidence="5 7">CVM N17C548</strain>
        <strain evidence="3 9">FSIS11807978</strain>
        <strain evidence="1 12">FSIS1609200</strain>
        <strain evidence="4 10">FSIS1711007</strain>
    </source>
</reference>
<evidence type="ECO:0000313" key="9">
    <source>
        <dbReference type="Proteomes" id="UP000365807"/>
    </source>
</evidence>
<reference evidence="2 8" key="1">
    <citation type="submission" date="2018-05" db="EMBL/GenBank/DDBJ databases">
        <authorList>
            <consortium name="GenomeTrakr network: Whole genome sequencing for foodborne pathogen traceback"/>
        </authorList>
    </citation>
    <scope>NUCLEOTIDE SEQUENCE [LARGE SCALE GENOMIC DNA]</scope>
    <source>
        <strain evidence="2 8">NC_C6016</strain>
    </source>
</reference>
<dbReference type="EMBL" id="AABUYW010000002">
    <property type="protein sequence ID" value="EAJ1076311.1"/>
    <property type="molecule type" value="Genomic_DNA"/>
</dbReference>
<dbReference type="RefSeq" id="WP_002781908.1">
    <property type="nucleotide sequence ID" value="NZ_AANHVQ020000008.1"/>
</dbReference>
<evidence type="ECO:0000313" key="10">
    <source>
        <dbReference type="Proteomes" id="UP000409545"/>
    </source>
</evidence>
<evidence type="ECO:0000313" key="3">
    <source>
        <dbReference type="EMBL" id="EAK4358511.1"/>
    </source>
</evidence>
<dbReference type="EMBL" id="AACSIE010000001">
    <property type="protein sequence ID" value="EAL9203563.1"/>
    <property type="molecule type" value="Genomic_DNA"/>
</dbReference>
<dbReference type="Proteomes" id="UP000352088">
    <property type="component" value="Unassembled WGS sequence"/>
</dbReference>
<evidence type="ECO:0000313" key="1">
    <source>
        <dbReference type="EMBL" id="EAJ1076311.1"/>
    </source>
</evidence>
<evidence type="ECO:0000313" key="4">
    <source>
        <dbReference type="EMBL" id="EAK5103478.1"/>
    </source>
</evidence>
<dbReference type="KEGG" id="ccoo:ATE51_01122"/>
<name>A0A0Q2HXM1_CAMCO</name>
<organism evidence="1 12">
    <name type="scientific">Campylobacter coli</name>
    <dbReference type="NCBI Taxonomy" id="195"/>
    <lineage>
        <taxon>Bacteria</taxon>
        <taxon>Pseudomonadati</taxon>
        <taxon>Campylobacterota</taxon>
        <taxon>Epsilonproteobacteria</taxon>
        <taxon>Campylobacterales</taxon>
        <taxon>Campylobacteraceae</taxon>
        <taxon>Campylobacter</taxon>
    </lineage>
</organism>
<evidence type="ECO:0000313" key="11">
    <source>
        <dbReference type="Proteomes" id="UP000411403"/>
    </source>
</evidence>
<dbReference type="Proteomes" id="UP000409545">
    <property type="component" value="Unassembled WGS sequence"/>
</dbReference>
<evidence type="ECO:0000313" key="8">
    <source>
        <dbReference type="Proteomes" id="UP000361993"/>
    </source>
</evidence>
<dbReference type="GeneID" id="66543801"/>
<dbReference type="eggNOG" id="ENOG5031AQE">
    <property type="taxonomic scope" value="Bacteria"/>
</dbReference>
<dbReference type="Proteomes" id="UP000557830">
    <property type="component" value="Unassembled WGS sequence"/>
</dbReference>
<accession>A0A0Q2HXM1</accession>
<dbReference type="KEGG" id="ccof:VC76_06125"/>
<protein>
    <submittedName>
        <fullName evidence="1">Uncharacterized protein</fullName>
    </submittedName>
</protein>
<dbReference type="EMBL" id="AACGUZ010000006">
    <property type="protein sequence ID" value="EAK5103478.1"/>
    <property type="molecule type" value="Genomic_DNA"/>
</dbReference>
<evidence type="ECO:0000313" key="12">
    <source>
        <dbReference type="Proteomes" id="UP000557830"/>
    </source>
</evidence>